<feature type="compositionally biased region" description="Polar residues" evidence="1">
    <location>
        <begin position="1"/>
        <end position="14"/>
    </location>
</feature>
<evidence type="ECO:0000313" key="2">
    <source>
        <dbReference type="EMBL" id="KTB41636.1"/>
    </source>
</evidence>
<feature type="compositionally biased region" description="Polar residues" evidence="1">
    <location>
        <begin position="123"/>
        <end position="132"/>
    </location>
</feature>
<comment type="caution">
    <text evidence="2">The sequence shown here is derived from an EMBL/GenBank/DDBJ whole genome shotgun (WGS) entry which is preliminary data.</text>
</comment>
<name>A0A0W0FZB2_MONRR</name>
<dbReference type="eggNOG" id="ENOG502T25D">
    <property type="taxonomic scope" value="Eukaryota"/>
</dbReference>
<sequence>MGRALFSQSYSQPAIASPDASHVPLNPSQPKPEYERWSISNPFDPDSEEFFQNAEIERFLDTPPTSQDEPQTETRNEIQVLISSSIPPRDSVEVPPGDGEAVAGETFEPSPPPSVSPGIHTWRGSSNHSHPPTSDERNQSPTRSSRNTLPRRPREREFDHHRPGDAIRQLEHSLRELQADYTARLRGTPISRTSNDTSFTPSNDPPSTTASTGEALSRSREALELLRLLVDHSASVRRLGHEMGNLENDLAGLLERVRAQGRAVESEGSERAPGAISPAIVRNATERFVAL</sequence>
<feature type="compositionally biased region" description="Basic and acidic residues" evidence="1">
    <location>
        <begin position="152"/>
        <end position="166"/>
    </location>
</feature>
<gene>
    <name evidence="2" type="ORF">WG66_5785</name>
</gene>
<feature type="region of interest" description="Disordered" evidence="1">
    <location>
        <begin position="1"/>
        <end position="166"/>
    </location>
</feature>
<protein>
    <submittedName>
        <fullName evidence="2">Uncharacterized protein</fullName>
    </submittedName>
</protein>
<evidence type="ECO:0000256" key="1">
    <source>
        <dbReference type="SAM" id="MobiDB-lite"/>
    </source>
</evidence>
<proteinExistence type="predicted"/>
<dbReference type="EMBL" id="LATX01001438">
    <property type="protein sequence ID" value="KTB41636.1"/>
    <property type="molecule type" value="Genomic_DNA"/>
</dbReference>
<reference evidence="2 3" key="1">
    <citation type="submission" date="2015-12" db="EMBL/GenBank/DDBJ databases">
        <title>Draft genome sequence of Moniliophthora roreri, the causal agent of frosty pod rot of cacao.</title>
        <authorList>
            <person name="Aime M.C."/>
            <person name="Diaz-Valderrama J.R."/>
            <person name="Kijpornyongpan T."/>
            <person name="Phillips-Mora W."/>
        </authorList>
    </citation>
    <scope>NUCLEOTIDE SEQUENCE [LARGE SCALE GENOMIC DNA]</scope>
    <source>
        <strain evidence="2 3">MCA 2952</strain>
    </source>
</reference>
<dbReference type="Proteomes" id="UP000054988">
    <property type="component" value="Unassembled WGS sequence"/>
</dbReference>
<feature type="region of interest" description="Disordered" evidence="1">
    <location>
        <begin position="183"/>
        <end position="216"/>
    </location>
</feature>
<dbReference type="AlphaFoldDB" id="A0A0W0FZB2"/>
<feature type="compositionally biased region" description="Polar residues" evidence="1">
    <location>
        <begin position="139"/>
        <end position="148"/>
    </location>
</feature>
<organism evidence="2 3">
    <name type="scientific">Moniliophthora roreri</name>
    <name type="common">Frosty pod rot fungus</name>
    <name type="synonym">Monilia roreri</name>
    <dbReference type="NCBI Taxonomy" id="221103"/>
    <lineage>
        <taxon>Eukaryota</taxon>
        <taxon>Fungi</taxon>
        <taxon>Dikarya</taxon>
        <taxon>Basidiomycota</taxon>
        <taxon>Agaricomycotina</taxon>
        <taxon>Agaricomycetes</taxon>
        <taxon>Agaricomycetidae</taxon>
        <taxon>Agaricales</taxon>
        <taxon>Marasmiineae</taxon>
        <taxon>Marasmiaceae</taxon>
        <taxon>Moniliophthora</taxon>
    </lineage>
</organism>
<feature type="compositionally biased region" description="Polar residues" evidence="1">
    <location>
        <begin position="190"/>
        <end position="212"/>
    </location>
</feature>
<evidence type="ECO:0000313" key="3">
    <source>
        <dbReference type="Proteomes" id="UP000054988"/>
    </source>
</evidence>
<accession>A0A0W0FZB2</accession>